<evidence type="ECO:0000256" key="8">
    <source>
        <dbReference type="ARBA" id="ARBA00023134"/>
    </source>
</evidence>
<comment type="similarity">
    <text evidence="2">Belongs to the SRP receptor beta subunit family.</text>
</comment>
<protein>
    <recommendedName>
        <fullName evidence="3">Signal recognition particle receptor subunit beta</fullName>
    </recommendedName>
</protein>
<reference evidence="12 13" key="1">
    <citation type="submission" date="2024-05" db="EMBL/GenBank/DDBJ databases">
        <title>Long read based assembly of the Candida bracarensis genome reveals expanded adhesin content.</title>
        <authorList>
            <person name="Marcet-Houben M."/>
            <person name="Ksiezopolska E."/>
            <person name="Gabaldon T."/>
        </authorList>
    </citation>
    <scope>NUCLEOTIDE SEQUENCE [LARGE SCALE GENOMIC DNA]</scope>
    <source>
        <strain evidence="12 13">CBM6</strain>
    </source>
</reference>
<evidence type="ECO:0000256" key="7">
    <source>
        <dbReference type="ARBA" id="ARBA00022989"/>
    </source>
</evidence>
<evidence type="ECO:0000256" key="5">
    <source>
        <dbReference type="ARBA" id="ARBA00022741"/>
    </source>
</evidence>
<comment type="caution">
    <text evidence="12">The sequence shown here is derived from an EMBL/GenBank/DDBJ whole genome shotgun (WGS) entry which is preliminary data.</text>
</comment>
<evidence type="ECO:0000256" key="1">
    <source>
        <dbReference type="ARBA" id="ARBA00004389"/>
    </source>
</evidence>
<keyword evidence="4 11" id="KW-0812">Transmembrane</keyword>
<dbReference type="Pfam" id="PF09439">
    <property type="entry name" value="SRPRB"/>
    <property type="match status" value="1"/>
</dbReference>
<name>A0ABR4NSC6_9SACH</name>
<sequence>MIPVGVLAACLVVILTTVVLVVLRSRRSLVSSSSSRKGALKQRAPTVIIAGPTNSGKTALFNALTTEQTTNELTVMSQEPSYVLRYDRTSTTLIEFPGHIKLAYKLLDHLKELGGNLKGLVFVVDATKDPKDITDTAEFLTNILLAIERTREPVDILIACNKSESFTARQPAKIKQALEAEITKVLERRKKSLINVENSMLDENDENEALNLNFDISKGFKFEHLEGELDIQAGSVLKGNTDSWYEWIKEHLV</sequence>
<evidence type="ECO:0000256" key="11">
    <source>
        <dbReference type="SAM" id="Phobius"/>
    </source>
</evidence>
<dbReference type="InterPro" id="IPR027417">
    <property type="entry name" value="P-loop_NTPase"/>
</dbReference>
<evidence type="ECO:0000256" key="6">
    <source>
        <dbReference type="ARBA" id="ARBA00022824"/>
    </source>
</evidence>
<dbReference type="InterPro" id="IPR019009">
    <property type="entry name" value="SRP_receptor_beta_su"/>
</dbReference>
<evidence type="ECO:0000256" key="3">
    <source>
        <dbReference type="ARBA" id="ARBA00020256"/>
    </source>
</evidence>
<keyword evidence="8" id="KW-0342">GTP-binding</keyword>
<dbReference type="InterPro" id="IPR042292">
    <property type="entry name" value="ARL15"/>
</dbReference>
<accession>A0ABR4NSC6</accession>
<evidence type="ECO:0000256" key="4">
    <source>
        <dbReference type="ARBA" id="ARBA00022692"/>
    </source>
</evidence>
<dbReference type="Proteomes" id="UP001623330">
    <property type="component" value="Unassembled WGS sequence"/>
</dbReference>
<dbReference type="EMBL" id="JBEVYD010000008">
    <property type="protein sequence ID" value="KAL3231195.1"/>
    <property type="molecule type" value="Genomic_DNA"/>
</dbReference>
<keyword evidence="9 11" id="KW-0472">Membrane</keyword>
<dbReference type="PANTHER" id="PTHR46693:SF1">
    <property type="entry name" value="ADP-RIBOSYLATION FACTOR-LIKE PROTEIN 15"/>
    <property type="match status" value="1"/>
</dbReference>
<keyword evidence="6" id="KW-0256">Endoplasmic reticulum</keyword>
<evidence type="ECO:0000313" key="13">
    <source>
        <dbReference type="Proteomes" id="UP001623330"/>
    </source>
</evidence>
<organism evidence="12 13">
    <name type="scientific">Nakaseomyces bracarensis</name>
    <dbReference type="NCBI Taxonomy" id="273131"/>
    <lineage>
        <taxon>Eukaryota</taxon>
        <taxon>Fungi</taxon>
        <taxon>Dikarya</taxon>
        <taxon>Ascomycota</taxon>
        <taxon>Saccharomycotina</taxon>
        <taxon>Saccharomycetes</taxon>
        <taxon>Saccharomycetales</taxon>
        <taxon>Saccharomycetaceae</taxon>
        <taxon>Nakaseomyces</taxon>
    </lineage>
</organism>
<keyword evidence="5" id="KW-0547">Nucleotide-binding</keyword>
<evidence type="ECO:0000256" key="9">
    <source>
        <dbReference type="ARBA" id="ARBA00023136"/>
    </source>
</evidence>
<feature type="transmembrane region" description="Helical" evidence="11">
    <location>
        <begin position="6"/>
        <end position="23"/>
    </location>
</feature>
<evidence type="ECO:0000256" key="2">
    <source>
        <dbReference type="ARBA" id="ARBA00005619"/>
    </source>
</evidence>
<keyword evidence="10 12" id="KW-0675">Receptor</keyword>
<comment type="subcellular location">
    <subcellularLocation>
        <location evidence="1">Endoplasmic reticulum membrane</location>
        <topology evidence="1">Single-pass membrane protein</topology>
    </subcellularLocation>
</comment>
<keyword evidence="7 11" id="KW-1133">Transmembrane helix</keyword>
<gene>
    <name evidence="12" type="ORF">RNJ44_00834</name>
</gene>
<dbReference type="PANTHER" id="PTHR46693">
    <property type="entry name" value="ADP-RIBOSYLATION FACTOR-LIKE PROTEIN 15"/>
    <property type="match status" value="1"/>
</dbReference>
<evidence type="ECO:0000256" key="10">
    <source>
        <dbReference type="ARBA" id="ARBA00023170"/>
    </source>
</evidence>
<keyword evidence="13" id="KW-1185">Reference proteome</keyword>
<evidence type="ECO:0000313" key="12">
    <source>
        <dbReference type="EMBL" id="KAL3231195.1"/>
    </source>
</evidence>
<dbReference type="CDD" id="cd04105">
    <property type="entry name" value="SR_beta"/>
    <property type="match status" value="1"/>
</dbReference>
<proteinExistence type="inferred from homology"/>
<dbReference type="Gene3D" id="3.40.50.300">
    <property type="entry name" value="P-loop containing nucleotide triphosphate hydrolases"/>
    <property type="match status" value="1"/>
</dbReference>
<dbReference type="SUPFAM" id="SSF52540">
    <property type="entry name" value="P-loop containing nucleoside triphosphate hydrolases"/>
    <property type="match status" value="1"/>
</dbReference>